<protein>
    <submittedName>
        <fullName evidence="2">Uncharacterized protein</fullName>
    </submittedName>
</protein>
<proteinExistence type="predicted"/>
<name>A0A495JFT6_9ACTN</name>
<gene>
    <name evidence="2" type="ORF">BDK92_1201</name>
</gene>
<feature type="compositionally biased region" description="Basic residues" evidence="1">
    <location>
        <begin position="26"/>
        <end position="36"/>
    </location>
</feature>
<dbReference type="EMBL" id="RBKT01000001">
    <property type="protein sequence ID" value="RKR86929.1"/>
    <property type="molecule type" value="Genomic_DNA"/>
</dbReference>
<dbReference type="Proteomes" id="UP000277671">
    <property type="component" value="Unassembled WGS sequence"/>
</dbReference>
<reference evidence="2 3" key="1">
    <citation type="submission" date="2018-10" db="EMBL/GenBank/DDBJ databases">
        <title>Sequencing the genomes of 1000 actinobacteria strains.</title>
        <authorList>
            <person name="Klenk H.-P."/>
        </authorList>
    </citation>
    <scope>NUCLEOTIDE SEQUENCE [LARGE SCALE GENOMIC DNA]</scope>
    <source>
        <strain evidence="2 3">DSM 45175</strain>
    </source>
</reference>
<accession>A0A495JFT6</accession>
<sequence length="45" mass="4802">MAARVKPTGATKRFMTVFSGGGSGGPRRRDRTGRGLRGRDAHTKS</sequence>
<dbReference type="AlphaFoldDB" id="A0A495JFT6"/>
<organism evidence="2 3">
    <name type="scientific">Micromonospora pisi</name>
    <dbReference type="NCBI Taxonomy" id="589240"/>
    <lineage>
        <taxon>Bacteria</taxon>
        <taxon>Bacillati</taxon>
        <taxon>Actinomycetota</taxon>
        <taxon>Actinomycetes</taxon>
        <taxon>Micromonosporales</taxon>
        <taxon>Micromonosporaceae</taxon>
        <taxon>Micromonospora</taxon>
    </lineage>
</organism>
<comment type="caution">
    <text evidence="2">The sequence shown here is derived from an EMBL/GenBank/DDBJ whole genome shotgun (WGS) entry which is preliminary data.</text>
</comment>
<evidence type="ECO:0000313" key="2">
    <source>
        <dbReference type="EMBL" id="RKR86929.1"/>
    </source>
</evidence>
<evidence type="ECO:0000313" key="3">
    <source>
        <dbReference type="Proteomes" id="UP000277671"/>
    </source>
</evidence>
<feature type="region of interest" description="Disordered" evidence="1">
    <location>
        <begin position="1"/>
        <end position="45"/>
    </location>
</feature>
<keyword evidence="3" id="KW-1185">Reference proteome</keyword>
<evidence type="ECO:0000256" key="1">
    <source>
        <dbReference type="SAM" id="MobiDB-lite"/>
    </source>
</evidence>